<dbReference type="AlphaFoldDB" id="A0A7X0NL70"/>
<reference evidence="1 2" key="1">
    <citation type="submission" date="2020-08" db="EMBL/GenBank/DDBJ databases">
        <title>Sequencing the genomes of 1000 actinobacteria strains.</title>
        <authorList>
            <person name="Klenk H.-P."/>
        </authorList>
    </citation>
    <scope>NUCLEOTIDE SEQUENCE [LARGE SCALE GENOMIC DNA]</scope>
    <source>
        <strain evidence="1 2">DSM 43768</strain>
    </source>
</reference>
<dbReference type="Proteomes" id="UP000565579">
    <property type="component" value="Unassembled WGS sequence"/>
</dbReference>
<dbReference type="InterPro" id="IPR045592">
    <property type="entry name" value="DUF6461"/>
</dbReference>
<comment type="caution">
    <text evidence="1">The sequence shown here is derived from an EMBL/GenBank/DDBJ whole genome shotgun (WGS) entry which is preliminary data.</text>
</comment>
<dbReference type="Pfam" id="PF20062">
    <property type="entry name" value="DUF6461"/>
    <property type="match status" value="1"/>
</dbReference>
<evidence type="ECO:0000313" key="1">
    <source>
        <dbReference type="EMBL" id="MBB6545480.1"/>
    </source>
</evidence>
<organism evidence="1 2">
    <name type="scientific">Nonomuraea rubra</name>
    <dbReference type="NCBI Taxonomy" id="46180"/>
    <lineage>
        <taxon>Bacteria</taxon>
        <taxon>Bacillati</taxon>
        <taxon>Actinomycetota</taxon>
        <taxon>Actinomycetes</taxon>
        <taxon>Streptosporangiales</taxon>
        <taxon>Streptosporangiaceae</taxon>
        <taxon>Nonomuraea</taxon>
    </lineage>
</organism>
<gene>
    <name evidence="1" type="ORF">HD593_000275</name>
</gene>
<sequence length="392" mass="43571">MSHATAEDYAWQHGWEEIYTVTFVLGLDERETLRRFGVAEQDMRPYSWEELWERVEETDGCCDVVVAARAGDWTVAFELRGWEGVRWVTLRELSRGGEAVAVMRHDYAASHRFMHAVDGEVRTGFRPQWPQERWGTRPDALNGHMAELGLPTEPEDELDTWDEVVPASLALAGRISGVLFDTEVLGEPMFGGIITAPVPDDPPTGDPLAGHPLRGHDAELAEAIDAADPGVRRVAVIAEARRLCRVAGVEEHPVLAEALGRAQRGESVDERGMDRLVRLWEADLTGQPIDRETGEWIADPCAESHRSPGGRYSVTFVDSRTGERTCPTCTPWRRPSGEERDSARARWRAATAVRDTFLSDERKAAYDVHLTAAATDPEHAAAVVRVLRGEGH</sequence>
<dbReference type="EMBL" id="JACHMI010000001">
    <property type="protein sequence ID" value="MBB6545480.1"/>
    <property type="molecule type" value="Genomic_DNA"/>
</dbReference>
<keyword evidence="2" id="KW-1185">Reference proteome</keyword>
<name>A0A7X0NL70_9ACTN</name>
<proteinExistence type="predicted"/>
<accession>A0A7X0NL70</accession>
<evidence type="ECO:0000313" key="2">
    <source>
        <dbReference type="Proteomes" id="UP000565579"/>
    </source>
</evidence>
<protein>
    <submittedName>
        <fullName evidence="1">Uncharacterized protein</fullName>
    </submittedName>
</protein>
<dbReference type="RefSeq" id="WP_185100320.1">
    <property type="nucleotide sequence ID" value="NZ_BAAAXY010000015.1"/>
</dbReference>